<evidence type="ECO:0000256" key="1">
    <source>
        <dbReference type="SAM" id="Phobius"/>
    </source>
</evidence>
<dbReference type="Proteomes" id="UP000809910">
    <property type="component" value="Unassembled WGS sequence"/>
</dbReference>
<comment type="caution">
    <text evidence="3">The sequence shown here is derived from an EMBL/GenBank/DDBJ whole genome shotgun (WGS) entry which is preliminary data.</text>
</comment>
<proteinExistence type="predicted"/>
<feature type="transmembrane region" description="Helical" evidence="1">
    <location>
        <begin position="204"/>
        <end position="222"/>
    </location>
</feature>
<feature type="transmembrane region" description="Helical" evidence="1">
    <location>
        <begin position="311"/>
        <end position="332"/>
    </location>
</feature>
<protein>
    <recommendedName>
        <fullName evidence="2">Acyltransferase 3 domain-containing protein</fullName>
    </recommendedName>
</protein>
<evidence type="ECO:0000313" key="4">
    <source>
        <dbReference type="Proteomes" id="UP000809910"/>
    </source>
</evidence>
<feature type="transmembrane region" description="Helical" evidence="1">
    <location>
        <begin position="98"/>
        <end position="117"/>
    </location>
</feature>
<evidence type="ECO:0000259" key="2">
    <source>
        <dbReference type="Pfam" id="PF01757"/>
    </source>
</evidence>
<feature type="transmembrane region" description="Helical" evidence="1">
    <location>
        <begin position="286"/>
        <end position="304"/>
    </location>
</feature>
<feature type="transmembrane region" description="Helical" evidence="1">
    <location>
        <begin position="60"/>
        <end position="86"/>
    </location>
</feature>
<keyword evidence="4" id="KW-1185">Reference proteome</keyword>
<feature type="transmembrane region" description="Helical" evidence="1">
    <location>
        <begin position="31"/>
        <end position="48"/>
    </location>
</feature>
<dbReference type="InterPro" id="IPR052734">
    <property type="entry name" value="Nod_factor_acetyltransferase"/>
</dbReference>
<gene>
    <name evidence="3" type="ORF">I5282_11415</name>
</gene>
<keyword evidence="1" id="KW-0472">Membrane</keyword>
<dbReference type="Pfam" id="PF01757">
    <property type="entry name" value="Acyl_transf_3"/>
    <property type="match status" value="1"/>
</dbReference>
<dbReference type="InterPro" id="IPR002656">
    <property type="entry name" value="Acyl_transf_3_dom"/>
</dbReference>
<dbReference type="EMBL" id="JADWVN010000021">
    <property type="protein sequence ID" value="MBL7527179.1"/>
    <property type="molecule type" value="Genomic_DNA"/>
</dbReference>
<sequence>MKQTNSDNETLQNHQSVGALMQELTLRNYKFDNAKFVLIFFVVLLHFISPHRSGILTQRFVFTSNVYVCLQLLAMPCFTVISGVFSQGKLTDSSMAKILSKLIAPYIIFELIYSYVARDYNTKLLIIEPFYILWYLLSLAIWRTVLPFFLQIKFPLTTAIIVALLIGFCGKMGDVFALGTTFLYFPFFILGFKLNQYRERDWNIIYKGSAFIVLCFIVYLVFQISPNNVKQFEPIYPYYFIYHSAWSKALFLRCFWMMISVFFSLGFLILMPSQRTFWSDWGRRSIYPYLLHVFVLLGLIDSGLYQQESWYYVWFLIAIALLTTIACSMKWVTQLTHLLIEPDLKWLLKLKRE</sequence>
<organism evidence="3 4">
    <name type="scientific">Legionella bononiensis</name>
    <dbReference type="NCBI Taxonomy" id="2793102"/>
    <lineage>
        <taxon>Bacteria</taxon>
        <taxon>Pseudomonadati</taxon>
        <taxon>Pseudomonadota</taxon>
        <taxon>Gammaproteobacteria</taxon>
        <taxon>Legionellales</taxon>
        <taxon>Legionellaceae</taxon>
        <taxon>Legionella</taxon>
    </lineage>
</organism>
<evidence type="ECO:0000313" key="3">
    <source>
        <dbReference type="EMBL" id="MBL7527179.1"/>
    </source>
</evidence>
<accession>A0ABS1WCY3</accession>
<dbReference type="PANTHER" id="PTHR37312:SF1">
    <property type="entry name" value="MEMBRANE-BOUND ACYLTRANSFERASE YKRP-RELATED"/>
    <property type="match status" value="1"/>
</dbReference>
<feature type="transmembrane region" description="Helical" evidence="1">
    <location>
        <begin position="175"/>
        <end position="192"/>
    </location>
</feature>
<dbReference type="PANTHER" id="PTHR37312">
    <property type="entry name" value="MEMBRANE-BOUND ACYLTRANSFERASE YKRP-RELATED"/>
    <property type="match status" value="1"/>
</dbReference>
<dbReference type="RefSeq" id="WP_203108092.1">
    <property type="nucleotide sequence ID" value="NZ_JADOBG010000003.1"/>
</dbReference>
<keyword evidence="1" id="KW-1133">Transmembrane helix</keyword>
<name>A0ABS1WCY3_9GAMM</name>
<feature type="transmembrane region" description="Helical" evidence="1">
    <location>
        <begin position="148"/>
        <end position="168"/>
    </location>
</feature>
<feature type="domain" description="Acyltransferase 3" evidence="2">
    <location>
        <begin position="28"/>
        <end position="327"/>
    </location>
</feature>
<feature type="transmembrane region" description="Helical" evidence="1">
    <location>
        <begin position="124"/>
        <end position="142"/>
    </location>
</feature>
<feature type="transmembrane region" description="Helical" evidence="1">
    <location>
        <begin position="250"/>
        <end position="271"/>
    </location>
</feature>
<reference evidence="3 4" key="1">
    <citation type="submission" date="2020-12" db="EMBL/GenBank/DDBJ databases">
        <title>WGS of Legionella: environmental sample.</title>
        <authorList>
            <person name="Cristino S."/>
            <person name="Girolamini L."/>
            <person name="Salaris S."/>
            <person name="Pascale M.R."/>
            <person name="Mazzotta M."/>
            <person name="Orsini M."/>
            <person name="Grottola A."/>
        </authorList>
    </citation>
    <scope>NUCLEOTIDE SEQUENCE [LARGE SCALE GENOMIC DNA]</scope>
    <source>
        <strain evidence="3 4">30cs62</strain>
    </source>
</reference>
<keyword evidence="1" id="KW-0812">Transmembrane</keyword>